<proteinExistence type="inferred from homology"/>
<dbReference type="PRINTS" id="PR00465">
    <property type="entry name" value="EP450IV"/>
</dbReference>
<dbReference type="Proteomes" id="UP001144191">
    <property type="component" value="Unassembled WGS sequence"/>
</dbReference>
<comment type="similarity">
    <text evidence="2">Belongs to the cytochrome P450 family.</text>
</comment>
<dbReference type="EMBL" id="BRPB01000007">
    <property type="protein sequence ID" value="GLA46290.1"/>
    <property type="molecule type" value="Genomic_DNA"/>
</dbReference>
<dbReference type="PANTHER" id="PTHR47582">
    <property type="entry name" value="P450, PUTATIVE (EUROFUNG)-RELATED"/>
    <property type="match status" value="1"/>
</dbReference>
<keyword evidence="3 6" id="KW-0479">Metal-binding</keyword>
<dbReference type="GO" id="GO:0020037">
    <property type="term" value="F:heme binding"/>
    <property type="evidence" value="ECO:0007669"/>
    <property type="project" value="InterPro"/>
</dbReference>
<evidence type="ECO:0000256" key="7">
    <source>
        <dbReference type="SAM" id="Phobius"/>
    </source>
</evidence>
<dbReference type="CDD" id="cd11040">
    <property type="entry name" value="CYP7_CYP8-like"/>
    <property type="match status" value="1"/>
</dbReference>
<protein>
    <submittedName>
        <fullName evidence="9">Major Facilitator Superfamily protein</fullName>
    </submittedName>
</protein>
<keyword evidence="7" id="KW-0812">Transmembrane</keyword>
<feature type="binding site" description="axial binding residue" evidence="6">
    <location>
        <position position="427"/>
    </location>
    <ligand>
        <name>heme</name>
        <dbReference type="ChEBI" id="CHEBI:30413"/>
    </ligand>
    <ligandPart>
        <name>Fe</name>
        <dbReference type="ChEBI" id="CHEBI:18248"/>
    </ligandPart>
</feature>
<accession>A0A254TVJ9</accession>
<dbReference type="EMBL" id="NKJJ02000006">
    <property type="protein sequence ID" value="TPR04192.1"/>
    <property type="molecule type" value="Genomic_DNA"/>
</dbReference>
<reference evidence="10" key="1">
    <citation type="submission" date="2018-10" db="EMBL/GenBank/DDBJ databases">
        <title>FDA dAtabase for Regulatory Grade micrObial Sequences (FDA-ARGOS): Supporting development and validation of Infectious Disease Dx tests.</title>
        <authorList>
            <person name="Kerrigan L."/>
            <person name="Tallon L."/>
            <person name="Sadzewicz L."/>
            <person name="Sengamalay N."/>
            <person name="Ott S."/>
            <person name="Godinez A."/>
            <person name="Nagaraj S."/>
            <person name="Vavikolanu K."/>
            <person name="Nadendla S."/>
            <person name="George J."/>
            <person name="Sichtig H."/>
        </authorList>
    </citation>
    <scope>NUCLEOTIDE SEQUENCE [LARGE SCALE GENOMIC DNA]</scope>
    <source>
        <strain evidence="10">FDAARGOS_311</strain>
    </source>
</reference>
<evidence type="ECO:0000313" key="8">
    <source>
        <dbReference type="EMBL" id="GLA46290.1"/>
    </source>
</evidence>
<evidence type="ECO:0000313" key="10">
    <source>
        <dbReference type="Proteomes" id="UP000197666"/>
    </source>
</evidence>
<dbReference type="VEuPathDB" id="FungiDB:M747DRAFT_310061"/>
<dbReference type="VEuPathDB" id="FungiDB:An04g09870"/>
<feature type="transmembrane region" description="Helical" evidence="7">
    <location>
        <begin position="34"/>
        <end position="53"/>
    </location>
</feature>
<evidence type="ECO:0000256" key="3">
    <source>
        <dbReference type="ARBA" id="ARBA00022723"/>
    </source>
</evidence>
<dbReference type="Gene3D" id="1.10.630.10">
    <property type="entry name" value="Cytochrome P450"/>
    <property type="match status" value="1"/>
</dbReference>
<sequence length="509" mass="57289">MLDFYTRLAVLGLLAVFGYAFTRREKPDPREPPLVRSSIPVVGHLLGFLWYGLSYFTMMTEKHAYPIFGLNMIFTKSYLVTSPSILQSIQRNKKSLSFDPFLSMAAERMVGIRGPTLELMREKQSGGQGLKQAVIHAMQPTLIGASLDRMNERMARLLRPLVDDLASTSTVDLYGWCRHAITVASTNASYGPLNPYQDAKIEESFWSFESHLSPLMANFLPWLTARTAWRGREAVVAGLVRYYEQGGHEDGSEMTQVRWKTMREAGVATEEIAREEVGMGIGLLSNTVPAAFWVLYELYSRPDLLEEIREEIRRNALRVDADQRHIIDISAIRDNCPLVVSSFQEILRVQSASAPTRFVMEDVMLADQYFLKAGSMINMPAATLGRMPEAWGETAREFDARRYMRSDEKNPRRTGGFMTFGVSPVICPGRHFASSEILGLAALLVLRYDIAPVDGQWRTPRLNSMAVASNMRPLKDEFPVTVRPRSEYAGVQWDCTVQPGSGVFNLMVG</sequence>
<dbReference type="InterPro" id="IPR002403">
    <property type="entry name" value="Cyt_P450_E_grp-IV"/>
</dbReference>
<reference evidence="8" key="3">
    <citation type="submission" date="2022-07" db="EMBL/GenBank/DDBJ databases">
        <title>Taxonomy of Aspergillus series Nigri: significant species reduction supported by multi-species coalescent approaches.</title>
        <authorList>
            <person name="Bian C."/>
            <person name="Kusuya Y."/>
            <person name="Sklenar F."/>
            <person name="D'hooge E."/>
            <person name="Yaguchi T."/>
            <person name="Takahashi H."/>
            <person name="Hubka V."/>
        </authorList>
    </citation>
    <scope>NUCLEOTIDE SEQUENCE</scope>
    <source>
        <strain evidence="8">IFM 63604</strain>
    </source>
</reference>
<evidence type="ECO:0000256" key="6">
    <source>
        <dbReference type="PIRSR" id="PIRSR602403-1"/>
    </source>
</evidence>
<dbReference type="GO" id="GO:0004497">
    <property type="term" value="F:monooxygenase activity"/>
    <property type="evidence" value="ECO:0007669"/>
    <property type="project" value="InterPro"/>
</dbReference>
<dbReference type="VEuPathDB" id="FungiDB:ASPNIDRAFT2_1222980"/>
<comment type="caution">
    <text evidence="9">The sequence shown here is derived from an EMBL/GenBank/DDBJ whole genome shotgun (WGS) entry which is preliminary data.</text>
</comment>
<dbReference type="Proteomes" id="UP000197666">
    <property type="component" value="Unassembled WGS sequence"/>
</dbReference>
<keyword evidence="7" id="KW-0472">Membrane</keyword>
<keyword evidence="6" id="KW-0349">Heme</keyword>
<dbReference type="AlphaFoldDB" id="A0A254TVJ9"/>
<keyword evidence="7" id="KW-1133">Transmembrane helix</keyword>
<dbReference type="InterPro" id="IPR001128">
    <property type="entry name" value="Cyt_P450"/>
</dbReference>
<dbReference type="GO" id="GO:0005506">
    <property type="term" value="F:iron ion binding"/>
    <property type="evidence" value="ECO:0007669"/>
    <property type="project" value="InterPro"/>
</dbReference>
<dbReference type="SUPFAM" id="SSF48264">
    <property type="entry name" value="Cytochrome P450"/>
    <property type="match status" value="1"/>
</dbReference>
<evidence type="ECO:0000313" key="9">
    <source>
        <dbReference type="EMBL" id="TPR04192.1"/>
    </source>
</evidence>
<dbReference type="GO" id="GO:0016705">
    <property type="term" value="F:oxidoreductase activity, acting on paired donors, with incorporation or reduction of molecular oxygen"/>
    <property type="evidence" value="ECO:0007669"/>
    <property type="project" value="InterPro"/>
</dbReference>
<dbReference type="eggNOG" id="KOG0684">
    <property type="taxonomic scope" value="Eukaryota"/>
</dbReference>
<evidence type="ECO:0000256" key="5">
    <source>
        <dbReference type="ARBA" id="ARBA00023004"/>
    </source>
</evidence>
<keyword evidence="5 6" id="KW-0408">Iron</keyword>
<gene>
    <name evidence="8" type="ORF">AnigIFM63604_009762</name>
    <name evidence="9" type="ORF">CAN33_003905</name>
</gene>
<dbReference type="Pfam" id="PF00067">
    <property type="entry name" value="p450"/>
    <property type="match status" value="1"/>
</dbReference>
<dbReference type="OrthoDB" id="3366823at2759"/>
<dbReference type="PANTHER" id="PTHR47582:SF1">
    <property type="entry name" value="P450, PUTATIVE (EUROFUNG)-RELATED"/>
    <property type="match status" value="1"/>
</dbReference>
<dbReference type="VEuPathDB" id="FungiDB:ATCC64974_86610"/>
<keyword evidence="4" id="KW-0560">Oxidoreductase</keyword>
<organism evidence="9 10">
    <name type="scientific">Aspergillus niger</name>
    <dbReference type="NCBI Taxonomy" id="5061"/>
    <lineage>
        <taxon>Eukaryota</taxon>
        <taxon>Fungi</taxon>
        <taxon>Dikarya</taxon>
        <taxon>Ascomycota</taxon>
        <taxon>Pezizomycotina</taxon>
        <taxon>Eurotiomycetes</taxon>
        <taxon>Eurotiomycetidae</taxon>
        <taxon>Eurotiales</taxon>
        <taxon>Aspergillaceae</taxon>
        <taxon>Aspergillus</taxon>
        <taxon>Aspergillus subgen. Circumdati</taxon>
    </lineage>
</organism>
<name>A0A254TVJ9_ASPNG</name>
<dbReference type="InterPro" id="IPR036396">
    <property type="entry name" value="Cyt_P450_sf"/>
</dbReference>
<feature type="transmembrane region" description="Helical" evidence="7">
    <location>
        <begin position="6"/>
        <end position="22"/>
    </location>
</feature>
<reference evidence="9" key="2">
    <citation type="submission" date="2019-02" db="EMBL/GenBank/DDBJ databases">
        <title>FDA dAtabase for Regulatory Grade micrObial Sequences (FDA-ARGOS): Supporting development and validation of Infectious Disease Dx tests.</title>
        <authorList>
            <person name="Kerrigan L."/>
            <person name="Tallon L.J."/>
            <person name="Sadzewicz L."/>
            <person name="Sengamalay N."/>
            <person name="Ott S."/>
            <person name="Godinez A."/>
            <person name="Nagaraj S."/>
            <person name="Vavikolanu K."/>
            <person name="Vyas G."/>
            <person name="Nadendla S."/>
            <person name="Aluvathingal J."/>
            <person name="Sichtig H."/>
        </authorList>
    </citation>
    <scope>NUCLEOTIDE SEQUENCE</scope>
    <source>
        <strain evidence="9">FDAARGOS_311</strain>
    </source>
</reference>
<evidence type="ECO:0000256" key="2">
    <source>
        <dbReference type="ARBA" id="ARBA00010617"/>
    </source>
</evidence>
<evidence type="ECO:0000256" key="1">
    <source>
        <dbReference type="ARBA" id="ARBA00001971"/>
    </source>
</evidence>
<dbReference type="InterPro" id="IPR053007">
    <property type="entry name" value="CYP450_monoxygenase_sec-met"/>
</dbReference>
<evidence type="ECO:0000256" key="4">
    <source>
        <dbReference type="ARBA" id="ARBA00023002"/>
    </source>
</evidence>
<comment type="cofactor">
    <cofactor evidence="1 6">
        <name>heme</name>
        <dbReference type="ChEBI" id="CHEBI:30413"/>
    </cofactor>
</comment>